<evidence type="ECO:0000313" key="1">
    <source>
        <dbReference type="EMBL" id="NYD31835.1"/>
    </source>
</evidence>
<name>A0A852RL96_9ACTN</name>
<dbReference type="AlphaFoldDB" id="A0A852RL96"/>
<dbReference type="InterPro" id="IPR029069">
    <property type="entry name" value="HotDog_dom_sf"/>
</dbReference>
<dbReference type="Proteomes" id="UP000582231">
    <property type="component" value="Unassembled WGS sequence"/>
</dbReference>
<dbReference type="Pfam" id="PF13279">
    <property type="entry name" value="4HBT_2"/>
    <property type="match status" value="1"/>
</dbReference>
<dbReference type="EC" id="3.1.2.-" evidence="1"/>
<protein>
    <submittedName>
        <fullName evidence="1">Acyl-CoA thioester hydrolase</fullName>
        <ecNumber evidence="1">3.1.2.-</ecNumber>
    </submittedName>
</protein>
<keyword evidence="2" id="KW-1185">Reference proteome</keyword>
<comment type="caution">
    <text evidence="1">The sequence shown here is derived from an EMBL/GenBank/DDBJ whole genome shotgun (WGS) entry which is preliminary data.</text>
</comment>
<accession>A0A852RL96</accession>
<organism evidence="1 2">
    <name type="scientific">Nocardioides kongjuensis</name>
    <dbReference type="NCBI Taxonomy" id="349522"/>
    <lineage>
        <taxon>Bacteria</taxon>
        <taxon>Bacillati</taxon>
        <taxon>Actinomycetota</taxon>
        <taxon>Actinomycetes</taxon>
        <taxon>Propionibacteriales</taxon>
        <taxon>Nocardioidaceae</taxon>
        <taxon>Nocardioides</taxon>
    </lineage>
</organism>
<dbReference type="SUPFAM" id="SSF54637">
    <property type="entry name" value="Thioesterase/thiol ester dehydrase-isomerase"/>
    <property type="match status" value="1"/>
</dbReference>
<evidence type="ECO:0000313" key="2">
    <source>
        <dbReference type="Proteomes" id="UP000582231"/>
    </source>
</evidence>
<proteinExistence type="predicted"/>
<gene>
    <name evidence="1" type="ORF">BJ958_003381</name>
</gene>
<dbReference type="Gene3D" id="3.10.129.10">
    <property type="entry name" value="Hotdog Thioesterase"/>
    <property type="match status" value="1"/>
</dbReference>
<dbReference type="EMBL" id="JACCBF010000001">
    <property type="protein sequence ID" value="NYD31835.1"/>
    <property type="molecule type" value="Genomic_DNA"/>
</dbReference>
<keyword evidence="1" id="KW-0378">Hydrolase</keyword>
<sequence>MSTQPTYDQLVTLPAFAVQPVPSAFEDSNGFLNVRHYLGIGSEGLDESLYDIGIPFNWPVLSGFACLSAEHHLTYLHELRTGDDMSVRVRLLGRSERAAHALVFVLDDTNKRVACVFEEIFLCVEIADRKTAPWPADIAAGLDKRVAEHADIEWEPVTSGCLKLR</sequence>
<reference evidence="1 2" key="1">
    <citation type="submission" date="2020-07" db="EMBL/GenBank/DDBJ databases">
        <title>Sequencing the genomes of 1000 actinobacteria strains.</title>
        <authorList>
            <person name="Klenk H.-P."/>
        </authorList>
    </citation>
    <scope>NUCLEOTIDE SEQUENCE [LARGE SCALE GENOMIC DNA]</scope>
    <source>
        <strain evidence="1 2">DSM 19082</strain>
    </source>
</reference>
<dbReference type="GO" id="GO:0016787">
    <property type="term" value="F:hydrolase activity"/>
    <property type="evidence" value="ECO:0007669"/>
    <property type="project" value="UniProtKB-KW"/>
</dbReference>
<dbReference type="RefSeq" id="WP_179728098.1">
    <property type="nucleotide sequence ID" value="NZ_BAABEF010000001.1"/>
</dbReference>